<accession>A0A7W7Y7A6</accession>
<name>A0A7W7Y7A6_9BACT</name>
<comment type="caution">
    <text evidence="1">The sequence shown here is derived from an EMBL/GenBank/DDBJ whole genome shotgun (WGS) entry which is preliminary data.</text>
</comment>
<evidence type="ECO:0000313" key="2">
    <source>
        <dbReference type="Proteomes" id="UP000590740"/>
    </source>
</evidence>
<dbReference type="Proteomes" id="UP000590740">
    <property type="component" value="Unassembled WGS sequence"/>
</dbReference>
<evidence type="ECO:0000313" key="1">
    <source>
        <dbReference type="EMBL" id="MBB5030805.1"/>
    </source>
</evidence>
<reference evidence="1 2" key="1">
    <citation type="submission" date="2020-08" db="EMBL/GenBank/DDBJ databases">
        <title>Genomic Encyclopedia of Type Strains, Phase IV (KMG-IV): sequencing the most valuable type-strain genomes for metagenomic binning, comparative biology and taxonomic classification.</title>
        <authorList>
            <person name="Goeker M."/>
        </authorList>
    </citation>
    <scope>NUCLEOTIDE SEQUENCE [LARGE SCALE GENOMIC DNA]</scope>
    <source>
        <strain evidence="1 2">DSM 12252</strain>
    </source>
</reference>
<proteinExistence type="predicted"/>
<dbReference type="RefSeq" id="WP_184337759.1">
    <property type="nucleotide sequence ID" value="NZ_JACHIG010000001.1"/>
</dbReference>
<sequence length="50" mass="5274">MTAAGFIVMLLSVGSVTLLFGWCVCKVLSTPDEAGKMHGAEGRTPDCDEE</sequence>
<dbReference type="AlphaFoldDB" id="A0A7W7Y7A6"/>
<organism evidence="1 2">
    <name type="scientific">Prosthecobacter vanneervenii</name>
    <dbReference type="NCBI Taxonomy" id="48466"/>
    <lineage>
        <taxon>Bacteria</taxon>
        <taxon>Pseudomonadati</taxon>
        <taxon>Verrucomicrobiota</taxon>
        <taxon>Verrucomicrobiia</taxon>
        <taxon>Verrucomicrobiales</taxon>
        <taxon>Verrucomicrobiaceae</taxon>
        <taxon>Prosthecobacter</taxon>
    </lineage>
</organism>
<dbReference type="EMBL" id="JACHIG010000001">
    <property type="protein sequence ID" value="MBB5030805.1"/>
    <property type="molecule type" value="Genomic_DNA"/>
</dbReference>
<keyword evidence="2" id="KW-1185">Reference proteome</keyword>
<gene>
    <name evidence="1" type="ORF">HNQ65_000359</name>
</gene>
<protein>
    <submittedName>
        <fullName evidence="1">Uncharacterized protein</fullName>
    </submittedName>
</protein>